<organism evidence="10 11">
    <name type="scientific">Vitis rotundifolia</name>
    <name type="common">Muscadine grape</name>
    <dbReference type="NCBI Taxonomy" id="103349"/>
    <lineage>
        <taxon>Eukaryota</taxon>
        <taxon>Viridiplantae</taxon>
        <taxon>Streptophyta</taxon>
        <taxon>Embryophyta</taxon>
        <taxon>Tracheophyta</taxon>
        <taxon>Spermatophyta</taxon>
        <taxon>Magnoliopsida</taxon>
        <taxon>eudicotyledons</taxon>
        <taxon>Gunneridae</taxon>
        <taxon>Pentapetalae</taxon>
        <taxon>rosids</taxon>
        <taxon>Vitales</taxon>
        <taxon>Vitaceae</taxon>
        <taxon>Viteae</taxon>
        <taxon>Vitis</taxon>
    </lineage>
</organism>
<evidence type="ECO:0000256" key="7">
    <source>
        <dbReference type="SAM" id="SignalP"/>
    </source>
</evidence>
<protein>
    <recommendedName>
        <fullName evidence="12">Trichome birefringence-like N-terminal domain-containing protein</fullName>
    </recommendedName>
</protein>
<evidence type="ECO:0000256" key="6">
    <source>
        <dbReference type="ARBA" id="ARBA00023136"/>
    </source>
</evidence>
<dbReference type="InterPro" id="IPR029962">
    <property type="entry name" value="TBL"/>
</dbReference>
<evidence type="ECO:0000313" key="11">
    <source>
        <dbReference type="Proteomes" id="UP001168098"/>
    </source>
</evidence>
<gene>
    <name evidence="10" type="ORF">PVL29_017510</name>
</gene>
<evidence type="ECO:0000256" key="1">
    <source>
        <dbReference type="ARBA" id="ARBA00004167"/>
    </source>
</evidence>
<evidence type="ECO:0000256" key="3">
    <source>
        <dbReference type="ARBA" id="ARBA00022692"/>
    </source>
</evidence>
<evidence type="ECO:0000259" key="8">
    <source>
        <dbReference type="Pfam" id="PF13839"/>
    </source>
</evidence>
<keyword evidence="4" id="KW-0735">Signal-anchor</keyword>
<comment type="caution">
    <text evidence="10">The sequence shown here is derived from an EMBL/GenBank/DDBJ whole genome shotgun (WGS) entry which is preliminary data.</text>
</comment>
<proteinExistence type="inferred from homology"/>
<dbReference type="PANTHER" id="PTHR32285">
    <property type="entry name" value="PROTEIN TRICHOME BIREFRINGENCE-LIKE 9-RELATED"/>
    <property type="match status" value="1"/>
</dbReference>
<dbReference type="GO" id="GO:0016413">
    <property type="term" value="F:O-acetyltransferase activity"/>
    <property type="evidence" value="ECO:0007669"/>
    <property type="project" value="InterPro"/>
</dbReference>
<dbReference type="Pfam" id="PF13839">
    <property type="entry name" value="PC-Esterase"/>
    <property type="match status" value="1"/>
</dbReference>
<dbReference type="PANTHER" id="PTHR32285:SF36">
    <property type="entry name" value="PROTEIN TRICHOME BIREFRINGENCE-LIKE 38"/>
    <property type="match status" value="1"/>
</dbReference>
<evidence type="ECO:0000256" key="4">
    <source>
        <dbReference type="ARBA" id="ARBA00022968"/>
    </source>
</evidence>
<dbReference type="EMBL" id="JARBHA010000013">
    <property type="protein sequence ID" value="KAJ9685492.1"/>
    <property type="molecule type" value="Genomic_DNA"/>
</dbReference>
<feature type="signal peptide" evidence="7">
    <location>
        <begin position="1"/>
        <end position="26"/>
    </location>
</feature>
<reference evidence="10 11" key="1">
    <citation type="journal article" date="2023" name="BMC Biotechnol.">
        <title>Vitis rotundifolia cv Carlos genome sequencing.</title>
        <authorList>
            <person name="Huff M."/>
            <person name="Hulse-Kemp A."/>
            <person name="Scheffler B."/>
            <person name="Youngblood R."/>
            <person name="Simpson S."/>
            <person name="Babiker E."/>
            <person name="Staton M."/>
        </authorList>
    </citation>
    <scope>NUCLEOTIDE SEQUENCE [LARGE SCALE GENOMIC DNA]</scope>
    <source>
        <tissue evidence="10">Leaf</tissue>
    </source>
</reference>
<feature type="domain" description="Trichome birefringence-like C-terminal" evidence="8">
    <location>
        <begin position="92"/>
        <end position="350"/>
    </location>
</feature>
<dbReference type="InterPro" id="IPR026057">
    <property type="entry name" value="TBL_C"/>
</dbReference>
<dbReference type="Pfam" id="PF14416">
    <property type="entry name" value="PMR5N"/>
    <property type="match status" value="1"/>
</dbReference>
<sequence>MGFWVQGWSCILVGVAMIFSGGMCLAKGEVGEGEEGKCDIYEGSWVVDESYPMYNSTLCPHIRREFDCQKYGRLDNLYLRYRWQPKTVICPDFLRRFKGKKIMYIGDSISVNQWQSMVCLLHAVVSDQSRIFQNVNGPITTVIFQDYDLSIMVFRSPYLVDIEIEEIGRVLKLDSLKNGDIWKTNDIVIFNTWLWWYRSGRAQPWDYIQDGDQIKKDMDRMVAFKKALITWAKWVDSNVDFNKTQVFFRGVSPTHYDGKEWDEPRVTNCSKETQPISGSTYPSGLPQSSYVVEGVLSGVPKPVQFLNITTLSQLRKDGHPSMYNGVNRSMDCTHWCIAGVPDTWNQLLYAALISQN</sequence>
<keyword evidence="5" id="KW-1133">Transmembrane helix</keyword>
<evidence type="ECO:0000256" key="5">
    <source>
        <dbReference type="ARBA" id="ARBA00022989"/>
    </source>
</evidence>
<keyword evidence="11" id="KW-1185">Reference proteome</keyword>
<name>A0AA39DKL0_VITRO</name>
<evidence type="ECO:0000259" key="9">
    <source>
        <dbReference type="Pfam" id="PF14416"/>
    </source>
</evidence>
<keyword evidence="6" id="KW-0472">Membrane</keyword>
<keyword evidence="3" id="KW-0812">Transmembrane</keyword>
<dbReference type="Proteomes" id="UP001168098">
    <property type="component" value="Unassembled WGS sequence"/>
</dbReference>
<feature type="chain" id="PRO_5041413260" description="Trichome birefringence-like N-terminal domain-containing protein" evidence="7">
    <location>
        <begin position="27"/>
        <end position="356"/>
    </location>
</feature>
<evidence type="ECO:0000256" key="2">
    <source>
        <dbReference type="ARBA" id="ARBA00007727"/>
    </source>
</evidence>
<dbReference type="AlphaFoldDB" id="A0AA39DKL0"/>
<comment type="subcellular location">
    <subcellularLocation>
        <location evidence="1">Membrane</location>
        <topology evidence="1">Single-pass membrane protein</topology>
    </subcellularLocation>
</comment>
<accession>A0AA39DKL0</accession>
<evidence type="ECO:0000313" key="10">
    <source>
        <dbReference type="EMBL" id="KAJ9685492.1"/>
    </source>
</evidence>
<evidence type="ECO:0008006" key="12">
    <source>
        <dbReference type="Google" id="ProtNLM"/>
    </source>
</evidence>
<dbReference type="GO" id="GO:0005794">
    <property type="term" value="C:Golgi apparatus"/>
    <property type="evidence" value="ECO:0007669"/>
    <property type="project" value="TreeGrafter"/>
</dbReference>
<dbReference type="GO" id="GO:0016020">
    <property type="term" value="C:membrane"/>
    <property type="evidence" value="ECO:0007669"/>
    <property type="project" value="UniProtKB-SubCell"/>
</dbReference>
<keyword evidence="7" id="KW-0732">Signal</keyword>
<dbReference type="InterPro" id="IPR025846">
    <property type="entry name" value="TBL_N"/>
</dbReference>
<feature type="domain" description="Trichome birefringence-like N-terminal" evidence="9">
    <location>
        <begin position="37"/>
        <end position="86"/>
    </location>
</feature>
<comment type="similarity">
    <text evidence="2">Belongs to the PC-esterase family. TBL subfamily.</text>
</comment>